<evidence type="ECO:0000313" key="1">
    <source>
        <dbReference type="EMBL" id="MBO0131171.1"/>
    </source>
</evidence>
<reference evidence="1 2" key="1">
    <citation type="submission" date="2021-03" db="EMBL/GenBank/DDBJ databases">
        <title>Whole genome sequence of Agrobacterium sp. strain Rnr.</title>
        <authorList>
            <person name="Mafakheri H."/>
            <person name="Taghavi S.M."/>
            <person name="Nemanja K."/>
            <person name="Osdaghi E."/>
        </authorList>
    </citation>
    <scope>NUCLEOTIDE SEQUENCE [LARGE SCALE GENOMIC DNA]</scope>
    <source>
        <strain evidence="1 2">Rnr</strain>
    </source>
</reference>
<sequence>MAPARANAAGSALLNQYLIKIAQPIEETQLSVAANKKALPGNRKGHCSKTG</sequence>
<protein>
    <submittedName>
        <fullName evidence="1">Uncharacterized protein</fullName>
    </submittedName>
</protein>
<dbReference type="RefSeq" id="WP_207134002.1">
    <property type="nucleotide sequence ID" value="NZ_JAFLNA010000004.1"/>
</dbReference>
<dbReference type="EMBL" id="JAFLNA010000004">
    <property type="protein sequence ID" value="MBO0131171.1"/>
    <property type="molecule type" value="Genomic_DNA"/>
</dbReference>
<name>A0ABS3EGU9_9HYPH</name>
<gene>
    <name evidence="1" type="ORF">JZX89_10475</name>
</gene>
<keyword evidence="2" id="KW-1185">Reference proteome</keyword>
<organism evidence="1 2">
    <name type="scientific">Agrobacterium burrii</name>
    <dbReference type="NCBI Taxonomy" id="2815339"/>
    <lineage>
        <taxon>Bacteria</taxon>
        <taxon>Pseudomonadati</taxon>
        <taxon>Pseudomonadota</taxon>
        <taxon>Alphaproteobacteria</taxon>
        <taxon>Hyphomicrobiales</taxon>
        <taxon>Rhizobiaceae</taxon>
        <taxon>Rhizobium/Agrobacterium group</taxon>
        <taxon>Agrobacterium</taxon>
        <taxon>Agrobacterium tumefaciens complex</taxon>
    </lineage>
</organism>
<comment type="caution">
    <text evidence="1">The sequence shown here is derived from an EMBL/GenBank/DDBJ whole genome shotgun (WGS) entry which is preliminary data.</text>
</comment>
<accession>A0ABS3EGU9</accession>
<proteinExistence type="predicted"/>
<evidence type="ECO:0000313" key="2">
    <source>
        <dbReference type="Proteomes" id="UP000664699"/>
    </source>
</evidence>
<dbReference type="Proteomes" id="UP000664699">
    <property type="component" value="Unassembled WGS sequence"/>
</dbReference>